<sequence length="122" mass="13516">PRCKNSSVWNGCAKRCAPPLEPKPSPPNAMRPELERLLRIEQQLLNGPAAQPAAEWRLQLLLDPDLQADATAQQRLYAGLRAAGRHQLRGELAAIHMRLYGPPPGAWPQRVAAWLRSFAGLN</sequence>
<proteinExistence type="predicted"/>
<name>A0A699VYL7_TANCI</name>
<comment type="caution">
    <text evidence="1">The sequence shown here is derived from an EMBL/GenBank/DDBJ whole genome shotgun (WGS) entry which is preliminary data.</text>
</comment>
<dbReference type="EMBL" id="BKCJ011538423">
    <property type="protein sequence ID" value="GFD40715.1"/>
    <property type="molecule type" value="Genomic_DNA"/>
</dbReference>
<dbReference type="AlphaFoldDB" id="A0A699VYL7"/>
<gene>
    <name evidence="1" type="ORF">Tci_912684</name>
</gene>
<feature type="non-terminal residue" evidence="1">
    <location>
        <position position="1"/>
    </location>
</feature>
<organism evidence="1">
    <name type="scientific">Tanacetum cinerariifolium</name>
    <name type="common">Dalmatian daisy</name>
    <name type="synonym">Chrysanthemum cinerariifolium</name>
    <dbReference type="NCBI Taxonomy" id="118510"/>
    <lineage>
        <taxon>Eukaryota</taxon>
        <taxon>Viridiplantae</taxon>
        <taxon>Streptophyta</taxon>
        <taxon>Embryophyta</taxon>
        <taxon>Tracheophyta</taxon>
        <taxon>Spermatophyta</taxon>
        <taxon>Magnoliopsida</taxon>
        <taxon>eudicotyledons</taxon>
        <taxon>Gunneridae</taxon>
        <taxon>Pentapetalae</taxon>
        <taxon>asterids</taxon>
        <taxon>campanulids</taxon>
        <taxon>Asterales</taxon>
        <taxon>Asteraceae</taxon>
        <taxon>Asteroideae</taxon>
        <taxon>Anthemideae</taxon>
        <taxon>Anthemidinae</taxon>
        <taxon>Tanacetum</taxon>
    </lineage>
</organism>
<protein>
    <submittedName>
        <fullName evidence="1">Uncharacterized protein</fullName>
    </submittedName>
</protein>
<evidence type="ECO:0000313" key="1">
    <source>
        <dbReference type="EMBL" id="GFD40715.1"/>
    </source>
</evidence>
<reference evidence="1" key="1">
    <citation type="journal article" date="2019" name="Sci. Rep.">
        <title>Draft genome of Tanacetum cinerariifolium, the natural source of mosquito coil.</title>
        <authorList>
            <person name="Yamashiro T."/>
            <person name="Shiraishi A."/>
            <person name="Satake H."/>
            <person name="Nakayama K."/>
        </authorList>
    </citation>
    <scope>NUCLEOTIDE SEQUENCE</scope>
</reference>
<accession>A0A699VYL7</accession>